<dbReference type="EMBL" id="BAAARV010000031">
    <property type="protein sequence ID" value="GAA2351922.1"/>
    <property type="molecule type" value="Genomic_DNA"/>
</dbReference>
<keyword evidence="2" id="KW-1185">Reference proteome</keyword>
<name>A0ABN3GHR5_9ACTN</name>
<protein>
    <submittedName>
        <fullName evidence="1">Uncharacterized protein</fullName>
    </submittedName>
</protein>
<evidence type="ECO:0000313" key="2">
    <source>
        <dbReference type="Proteomes" id="UP001501444"/>
    </source>
</evidence>
<gene>
    <name evidence="1" type="ORF">GCM10010170_042290</name>
</gene>
<accession>A0ABN3GHR5</accession>
<dbReference type="Proteomes" id="UP001501444">
    <property type="component" value="Unassembled WGS sequence"/>
</dbReference>
<proteinExistence type="predicted"/>
<reference evidence="1 2" key="1">
    <citation type="journal article" date="2019" name="Int. J. Syst. Evol. Microbiol.">
        <title>The Global Catalogue of Microorganisms (GCM) 10K type strain sequencing project: providing services to taxonomists for standard genome sequencing and annotation.</title>
        <authorList>
            <consortium name="The Broad Institute Genomics Platform"/>
            <consortium name="The Broad Institute Genome Sequencing Center for Infectious Disease"/>
            <person name="Wu L."/>
            <person name="Ma J."/>
        </authorList>
    </citation>
    <scope>NUCLEOTIDE SEQUENCE [LARGE SCALE GENOMIC DNA]</scope>
    <source>
        <strain evidence="1 2">JCM 3272</strain>
    </source>
</reference>
<organism evidence="1 2">
    <name type="scientific">Dactylosporangium salmoneum</name>
    <dbReference type="NCBI Taxonomy" id="53361"/>
    <lineage>
        <taxon>Bacteria</taxon>
        <taxon>Bacillati</taxon>
        <taxon>Actinomycetota</taxon>
        <taxon>Actinomycetes</taxon>
        <taxon>Micromonosporales</taxon>
        <taxon>Micromonosporaceae</taxon>
        <taxon>Dactylosporangium</taxon>
    </lineage>
</organism>
<evidence type="ECO:0000313" key="1">
    <source>
        <dbReference type="EMBL" id="GAA2351922.1"/>
    </source>
</evidence>
<sequence length="132" mass="13874">MTANIINSSEGRSGSAGVAAAVDPGVRSRARHLANVACAPVDPVLRGPGEAEDRARAFANDGLQAPLGGLVGKPVAWPTSARTAVSLSLSPVRRIEVKPSRRSSATARRLMALFLRPRGRAQIRSRRQAGPF</sequence>
<dbReference type="RefSeq" id="WP_344614162.1">
    <property type="nucleotide sequence ID" value="NZ_BAAARV010000031.1"/>
</dbReference>
<comment type="caution">
    <text evidence="1">The sequence shown here is derived from an EMBL/GenBank/DDBJ whole genome shotgun (WGS) entry which is preliminary data.</text>
</comment>